<gene>
    <name evidence="6" type="ORF">ACFFMS_15860</name>
</gene>
<evidence type="ECO:0000256" key="3">
    <source>
        <dbReference type="ARBA" id="ARBA00023002"/>
    </source>
</evidence>
<dbReference type="PANTHER" id="PTHR43401:SF2">
    <property type="entry name" value="L-THREONINE 3-DEHYDROGENASE"/>
    <property type="match status" value="1"/>
</dbReference>
<dbReference type="EMBL" id="JBHMAF010000100">
    <property type="protein sequence ID" value="MFB9759870.1"/>
    <property type="molecule type" value="Genomic_DNA"/>
</dbReference>
<dbReference type="PROSITE" id="PS00059">
    <property type="entry name" value="ADH_ZINC"/>
    <property type="match status" value="1"/>
</dbReference>
<dbReference type="SUPFAM" id="SSF51735">
    <property type="entry name" value="NAD(P)-binding Rossmann-fold domains"/>
    <property type="match status" value="1"/>
</dbReference>
<dbReference type="Pfam" id="PF08240">
    <property type="entry name" value="ADH_N"/>
    <property type="match status" value="1"/>
</dbReference>
<reference evidence="6 7" key="1">
    <citation type="submission" date="2024-09" db="EMBL/GenBank/DDBJ databases">
        <authorList>
            <person name="Sun Q."/>
            <person name="Mori K."/>
        </authorList>
    </citation>
    <scope>NUCLEOTIDE SEQUENCE [LARGE SCALE GENOMIC DNA]</scope>
    <source>
        <strain evidence="6 7">JCM 11201</strain>
    </source>
</reference>
<accession>A0ABV5WGZ5</accession>
<evidence type="ECO:0000313" key="7">
    <source>
        <dbReference type="Proteomes" id="UP001589609"/>
    </source>
</evidence>
<comment type="similarity">
    <text evidence="4">Belongs to the zinc-containing alcohol dehydrogenase family.</text>
</comment>
<feature type="domain" description="Enoyl reductase (ER)" evidence="5">
    <location>
        <begin position="11"/>
        <end position="257"/>
    </location>
</feature>
<dbReference type="SMART" id="SM00829">
    <property type="entry name" value="PKS_ER"/>
    <property type="match status" value="1"/>
</dbReference>
<dbReference type="InterPro" id="IPR020843">
    <property type="entry name" value="ER"/>
</dbReference>
<keyword evidence="7" id="KW-1185">Reference proteome</keyword>
<proteinExistence type="inferred from homology"/>
<dbReference type="InterPro" id="IPR002328">
    <property type="entry name" value="ADH_Zn_CS"/>
</dbReference>
<evidence type="ECO:0000259" key="5">
    <source>
        <dbReference type="SMART" id="SM00829"/>
    </source>
</evidence>
<dbReference type="InterPro" id="IPR013154">
    <property type="entry name" value="ADH-like_N"/>
</dbReference>
<keyword evidence="1 4" id="KW-0479">Metal-binding</keyword>
<dbReference type="PANTHER" id="PTHR43401">
    <property type="entry name" value="L-THREONINE 3-DEHYDROGENASE"/>
    <property type="match status" value="1"/>
</dbReference>
<evidence type="ECO:0000256" key="4">
    <source>
        <dbReference type="RuleBase" id="RU361277"/>
    </source>
</evidence>
<comment type="caution">
    <text evidence="6">The sequence shown here is derived from an EMBL/GenBank/DDBJ whole genome shotgun (WGS) entry which is preliminary data.</text>
</comment>
<comment type="cofactor">
    <cofactor evidence="4">
        <name>Zn(2+)</name>
        <dbReference type="ChEBI" id="CHEBI:29105"/>
    </cofactor>
</comment>
<dbReference type="CDD" id="cd08236">
    <property type="entry name" value="sugar_DH"/>
    <property type="match status" value="1"/>
</dbReference>
<dbReference type="Gene3D" id="3.40.50.720">
    <property type="entry name" value="NAD(P)-binding Rossmann-like Domain"/>
    <property type="match status" value="1"/>
</dbReference>
<evidence type="ECO:0000313" key="6">
    <source>
        <dbReference type="EMBL" id="MFB9759870.1"/>
    </source>
</evidence>
<name>A0ABV5WGZ5_9BACI</name>
<protein>
    <submittedName>
        <fullName evidence="6">Galactitol-1-phosphate 5-dehydrogenase</fullName>
    </submittedName>
</protein>
<evidence type="ECO:0000256" key="1">
    <source>
        <dbReference type="ARBA" id="ARBA00022723"/>
    </source>
</evidence>
<dbReference type="InterPro" id="IPR036291">
    <property type="entry name" value="NAD(P)-bd_dom_sf"/>
</dbReference>
<dbReference type="Gene3D" id="3.90.180.10">
    <property type="entry name" value="Medium-chain alcohol dehydrogenases, catalytic domain"/>
    <property type="match status" value="1"/>
</dbReference>
<dbReference type="InterPro" id="IPR050129">
    <property type="entry name" value="Zn_alcohol_dh"/>
</dbReference>
<evidence type="ECO:0000256" key="2">
    <source>
        <dbReference type="ARBA" id="ARBA00022833"/>
    </source>
</evidence>
<dbReference type="InterPro" id="IPR011032">
    <property type="entry name" value="GroES-like_sf"/>
</dbReference>
<dbReference type="InterPro" id="IPR013149">
    <property type="entry name" value="ADH-like_C"/>
</dbReference>
<dbReference type="Proteomes" id="UP001589609">
    <property type="component" value="Unassembled WGS sequence"/>
</dbReference>
<dbReference type="Pfam" id="PF00107">
    <property type="entry name" value="ADH_zinc_N"/>
    <property type="match status" value="1"/>
</dbReference>
<keyword evidence="2 4" id="KW-0862">Zinc</keyword>
<keyword evidence="3" id="KW-0560">Oxidoreductase</keyword>
<dbReference type="RefSeq" id="WP_379950201.1">
    <property type="nucleotide sequence ID" value="NZ_JBHMAF010000100.1"/>
</dbReference>
<dbReference type="SUPFAM" id="SSF50129">
    <property type="entry name" value="GroES-like"/>
    <property type="match status" value="1"/>
</dbReference>
<organism evidence="6 7">
    <name type="scientific">Ectobacillus funiculus</name>
    <dbReference type="NCBI Taxonomy" id="137993"/>
    <lineage>
        <taxon>Bacteria</taxon>
        <taxon>Bacillati</taxon>
        <taxon>Bacillota</taxon>
        <taxon>Bacilli</taxon>
        <taxon>Bacillales</taxon>
        <taxon>Bacillaceae</taxon>
        <taxon>Ectobacillus</taxon>
    </lineage>
</organism>
<sequence length="346" mass="37832">MSKMKALVVYGKEDVRLKDVDIPAYAENEVLVKVKACGICGSDLPRALDGKVHSYPIILGHEFSGVVEEVGSAVEHFQKGDRVAVAPLLPCGHCEYCKTGKPAMCEEYSFLGSRQHGAMAEYVPVKAENLVKVPDEVDFLSAALIEPITVALHGIDRVTLQSGATAVVFGAGTIGLLTLQCLKARGLGKVYVVDIVDEKLKVAKQMGADEIINAKNVDVLAYLAEHGKPEYAFETAGTPITQMQSIEAVKKLGKVVFVGTATRDFTLPPKSFEKILRGELEVTGSWMSYSAPFPGYEWTAALQYIKEKKINTELFLTHICRLEEGINAFYTLRNPEANSIKVMFEL</sequence>